<sequence>MLKFQKRIKKAFWLGLKRAKPTSGILNLLIRKGDVF</sequence>
<gene>
    <name evidence="1" type="ORF">L931_02130</name>
</gene>
<evidence type="ECO:0000313" key="1">
    <source>
        <dbReference type="EMBL" id="EQD95261.1"/>
    </source>
</evidence>
<protein>
    <submittedName>
        <fullName evidence="1">Uncharacterized protein</fullName>
    </submittedName>
</protein>
<comment type="caution">
    <text evidence="1">The sequence shown here is derived from an EMBL/GenBank/DDBJ whole genome shotgun (WGS) entry which is preliminary data.</text>
</comment>
<organism evidence="1 2">
    <name type="scientific">Helicobacter pylori PZ5024</name>
    <dbReference type="NCBI Taxonomy" id="1337391"/>
    <lineage>
        <taxon>Bacteria</taxon>
        <taxon>Pseudomonadati</taxon>
        <taxon>Campylobacterota</taxon>
        <taxon>Epsilonproteobacteria</taxon>
        <taxon>Campylobacterales</taxon>
        <taxon>Helicobacteraceae</taxon>
        <taxon>Helicobacter</taxon>
    </lineage>
</organism>
<accession>T2SRB8</accession>
<dbReference type="Proteomes" id="UP000015645">
    <property type="component" value="Unassembled WGS sequence"/>
</dbReference>
<proteinExistence type="predicted"/>
<name>T2SRB8_HELPX</name>
<dbReference type="EMBL" id="ASYS01000334">
    <property type="protein sequence ID" value="EQD95261.1"/>
    <property type="molecule type" value="Genomic_DNA"/>
</dbReference>
<evidence type="ECO:0000313" key="2">
    <source>
        <dbReference type="Proteomes" id="UP000015645"/>
    </source>
</evidence>
<reference evidence="1 2" key="1">
    <citation type="journal article" date="2013" name="Genome Announc.">
        <title>Draft Genome Sequences of Helicobacter pylori Strains Isolated from Regions of Low and High Gastric Cancer Risk in Colombia.</title>
        <authorList>
            <person name="Sheh A."/>
            <person name="Piazuelo M.B."/>
            <person name="Wilson K.T."/>
            <person name="Correa P."/>
            <person name="Fox J.G."/>
        </authorList>
    </citation>
    <scope>NUCLEOTIDE SEQUENCE [LARGE SCALE GENOMIC DNA]</scope>
    <source>
        <strain evidence="1 2">PZ5024</strain>
    </source>
</reference>
<dbReference type="AlphaFoldDB" id="T2SRB8"/>